<gene>
    <name evidence="8" type="ORF">B0J15DRAFT_254369</name>
</gene>
<feature type="transmembrane region" description="Helical" evidence="6">
    <location>
        <begin position="214"/>
        <end position="237"/>
    </location>
</feature>
<proteinExistence type="inferred from homology"/>
<evidence type="ECO:0000256" key="2">
    <source>
        <dbReference type="ARBA" id="ARBA00022692"/>
    </source>
</evidence>
<dbReference type="EMBL" id="JAGTJS010000006">
    <property type="protein sequence ID" value="KAH7266618.1"/>
    <property type="molecule type" value="Genomic_DNA"/>
</dbReference>
<evidence type="ECO:0000313" key="9">
    <source>
        <dbReference type="Proteomes" id="UP000736672"/>
    </source>
</evidence>
<evidence type="ECO:0000256" key="1">
    <source>
        <dbReference type="ARBA" id="ARBA00004141"/>
    </source>
</evidence>
<evidence type="ECO:0000256" key="6">
    <source>
        <dbReference type="SAM" id="Phobius"/>
    </source>
</evidence>
<organism evidence="8 9">
    <name type="scientific">Fusarium solani</name>
    <name type="common">Filamentous fungus</name>
    <dbReference type="NCBI Taxonomy" id="169388"/>
    <lineage>
        <taxon>Eukaryota</taxon>
        <taxon>Fungi</taxon>
        <taxon>Dikarya</taxon>
        <taxon>Ascomycota</taxon>
        <taxon>Pezizomycotina</taxon>
        <taxon>Sordariomycetes</taxon>
        <taxon>Hypocreomycetidae</taxon>
        <taxon>Hypocreales</taxon>
        <taxon>Nectriaceae</taxon>
        <taxon>Fusarium</taxon>
        <taxon>Fusarium solani species complex</taxon>
    </lineage>
</organism>
<keyword evidence="9" id="KW-1185">Reference proteome</keyword>
<feature type="transmembrane region" description="Helical" evidence="6">
    <location>
        <begin position="180"/>
        <end position="202"/>
    </location>
</feature>
<keyword evidence="4 6" id="KW-0472">Membrane</keyword>
<keyword evidence="3 6" id="KW-1133">Transmembrane helix</keyword>
<dbReference type="InterPro" id="IPR049326">
    <property type="entry name" value="Rhodopsin_dom_fungi"/>
</dbReference>
<keyword evidence="2 6" id="KW-0812">Transmembrane</keyword>
<feature type="domain" description="Rhodopsin" evidence="7">
    <location>
        <begin position="36"/>
        <end position="276"/>
    </location>
</feature>
<evidence type="ECO:0000256" key="3">
    <source>
        <dbReference type="ARBA" id="ARBA00022989"/>
    </source>
</evidence>
<comment type="subcellular location">
    <subcellularLocation>
        <location evidence="1">Membrane</location>
        <topology evidence="1">Multi-pass membrane protein</topology>
    </subcellularLocation>
</comment>
<feature type="transmembrane region" description="Helical" evidence="6">
    <location>
        <begin position="130"/>
        <end position="151"/>
    </location>
</feature>
<dbReference type="PANTHER" id="PTHR33048">
    <property type="entry name" value="PTH11-LIKE INTEGRAL MEMBRANE PROTEIN (AFU_ORTHOLOGUE AFUA_5G11245)"/>
    <property type="match status" value="1"/>
</dbReference>
<accession>A0A9P9R598</accession>
<reference evidence="8" key="1">
    <citation type="journal article" date="2021" name="Nat. Commun.">
        <title>Genetic determinants of endophytism in the Arabidopsis root mycobiome.</title>
        <authorList>
            <person name="Mesny F."/>
            <person name="Miyauchi S."/>
            <person name="Thiergart T."/>
            <person name="Pickel B."/>
            <person name="Atanasova L."/>
            <person name="Karlsson M."/>
            <person name="Huettel B."/>
            <person name="Barry K.W."/>
            <person name="Haridas S."/>
            <person name="Chen C."/>
            <person name="Bauer D."/>
            <person name="Andreopoulos W."/>
            <person name="Pangilinan J."/>
            <person name="LaButti K."/>
            <person name="Riley R."/>
            <person name="Lipzen A."/>
            <person name="Clum A."/>
            <person name="Drula E."/>
            <person name="Henrissat B."/>
            <person name="Kohler A."/>
            <person name="Grigoriev I.V."/>
            <person name="Martin F.M."/>
            <person name="Hacquard S."/>
        </authorList>
    </citation>
    <scope>NUCLEOTIDE SEQUENCE</scope>
    <source>
        <strain evidence="8">FSSC 5 MPI-SDFR-AT-0091</strain>
    </source>
</reference>
<dbReference type="Pfam" id="PF20684">
    <property type="entry name" value="Fung_rhodopsin"/>
    <property type="match status" value="1"/>
</dbReference>
<evidence type="ECO:0000256" key="4">
    <source>
        <dbReference type="ARBA" id="ARBA00023136"/>
    </source>
</evidence>
<dbReference type="PANTHER" id="PTHR33048:SF158">
    <property type="entry name" value="MEMBRANE PROTEIN PTH11-LIKE, PUTATIVE-RELATED"/>
    <property type="match status" value="1"/>
</dbReference>
<dbReference type="OrthoDB" id="5413793at2759"/>
<feature type="transmembrane region" description="Helical" evidence="6">
    <location>
        <begin position="257"/>
        <end position="278"/>
    </location>
</feature>
<evidence type="ECO:0000256" key="5">
    <source>
        <dbReference type="ARBA" id="ARBA00038359"/>
    </source>
</evidence>
<feature type="transmembrane region" description="Helical" evidence="6">
    <location>
        <begin position="98"/>
        <end position="118"/>
    </location>
</feature>
<feature type="transmembrane region" description="Helical" evidence="6">
    <location>
        <begin position="52"/>
        <end position="78"/>
    </location>
</feature>
<dbReference type="InterPro" id="IPR052337">
    <property type="entry name" value="SAT4-like"/>
</dbReference>
<comment type="caution">
    <text evidence="8">The sequence shown here is derived from an EMBL/GenBank/DDBJ whole genome shotgun (WGS) entry which is preliminary data.</text>
</comment>
<comment type="similarity">
    <text evidence="5">Belongs to the SAT4 family.</text>
</comment>
<evidence type="ECO:0000313" key="8">
    <source>
        <dbReference type="EMBL" id="KAH7266618.1"/>
    </source>
</evidence>
<evidence type="ECO:0000259" key="7">
    <source>
        <dbReference type="Pfam" id="PF20684"/>
    </source>
</evidence>
<dbReference type="AlphaFoldDB" id="A0A9P9R598"/>
<dbReference type="Proteomes" id="UP000736672">
    <property type="component" value="Unassembled WGS sequence"/>
</dbReference>
<protein>
    <recommendedName>
        <fullName evidence="7">Rhodopsin domain-containing protein</fullName>
    </recommendedName>
</protein>
<dbReference type="GO" id="GO:0016020">
    <property type="term" value="C:membrane"/>
    <property type="evidence" value="ECO:0007669"/>
    <property type="project" value="UniProtKB-SubCell"/>
</dbReference>
<name>A0A9P9R598_FUSSL</name>
<sequence length="379" mass="42855">MAVGPRVEPQAEDSHGYILLNLNIALIVITSVIMSLRLYVRGVMIQALWWDDLLAFIAWVLAVIFSSREIVAVGYGVGSHISSLTPEQLNAFYSSLPISQLLFFWPIGFVRLSILAFFPRLNREPHFMVCVWITAFINIAMTLVCFFFFLFECNPIIDFFNAGKPDRKCVSREKEDHVMWAHSIVGTCLDVVLLALPLWVVFSNMMTRPKIIKLTLIFSVGFFAAVTAFIKTVMFITTDFASDLTYNMIRACPWTALEVHVGLWCGCFPALQPLLRLVSTKLKLRSRFESGFLKFSRGSGSTALDGDWHNEASFGNPQFGNYSRGMRGAVFDADSTTGMVELREPNKGIRLTTDVLVKVEDRGYPRDRVEMRTRAWNAV</sequence>
<feature type="transmembrane region" description="Helical" evidence="6">
    <location>
        <begin position="20"/>
        <end position="40"/>
    </location>
</feature>